<dbReference type="InterPro" id="IPR036804">
    <property type="entry name" value="CheR_N_sf"/>
</dbReference>
<dbReference type="RefSeq" id="WP_006955022.1">
    <property type="nucleotide sequence ID" value="NZ_CH672404.1"/>
</dbReference>
<sequence>MSLAKSTADTLTPTAHQKLARFIDTQVGIQLPAHKKSLIEARLRKLQARSEAQSE</sequence>
<accession>A0ABP2CQ99</accession>
<dbReference type="EMBL" id="AAMX01000010">
    <property type="protein sequence ID" value="EAQ31946.1"/>
    <property type="molecule type" value="Genomic_DNA"/>
</dbReference>
<name>A0ABP2CQ99_9GAMM</name>
<protein>
    <submittedName>
        <fullName evidence="1">Uncharacterized protein</fullName>
    </submittedName>
</protein>
<evidence type="ECO:0000313" key="2">
    <source>
        <dbReference type="Proteomes" id="UP000016543"/>
    </source>
</evidence>
<dbReference type="SUPFAM" id="SSF47757">
    <property type="entry name" value="Chemotaxis receptor methyltransferase CheR, N-terminal domain"/>
    <property type="match status" value="1"/>
</dbReference>
<proteinExistence type="predicted"/>
<evidence type="ECO:0000313" key="1">
    <source>
        <dbReference type="EMBL" id="EAQ31946.1"/>
    </source>
</evidence>
<dbReference type="Proteomes" id="UP000016543">
    <property type="component" value="Unassembled WGS sequence"/>
</dbReference>
<keyword evidence="2" id="KW-1185">Reference proteome</keyword>
<reference evidence="1 2" key="1">
    <citation type="submission" date="2006-01" db="EMBL/GenBank/DDBJ databases">
        <authorList>
            <person name="Brettar I."/>
            <person name="Hofle M."/>
            <person name="Ferriera S."/>
            <person name="Johnson J."/>
            <person name="Kravitz S."/>
            <person name="Halpern A."/>
            <person name="Remington K."/>
            <person name="Beeson K."/>
            <person name="Tran B."/>
            <person name="Rogers Y.-H."/>
            <person name="Friedman R."/>
            <person name="Venter J.C."/>
        </authorList>
    </citation>
    <scope>NUCLEOTIDE SEQUENCE [LARGE SCALE GENOMIC DNA]</scope>
    <source>
        <strain evidence="1 2">OS145</strain>
    </source>
</reference>
<organism evidence="1 2">
    <name type="scientific">Idiomarina baltica OS145</name>
    <dbReference type="NCBI Taxonomy" id="314276"/>
    <lineage>
        <taxon>Bacteria</taxon>
        <taxon>Pseudomonadati</taxon>
        <taxon>Pseudomonadota</taxon>
        <taxon>Gammaproteobacteria</taxon>
        <taxon>Alteromonadales</taxon>
        <taxon>Idiomarinaceae</taxon>
        <taxon>Idiomarina</taxon>
    </lineage>
</organism>
<comment type="caution">
    <text evidence="1">The sequence shown here is derived from an EMBL/GenBank/DDBJ whole genome shotgun (WGS) entry which is preliminary data.</text>
</comment>
<gene>
    <name evidence="1" type="ORF">OS145_11666</name>
</gene>
<dbReference type="Gene3D" id="1.10.155.10">
    <property type="entry name" value="Chemotaxis receptor methyltransferase CheR, N-terminal domain"/>
    <property type="match status" value="1"/>
</dbReference>